<sequence>MQKRSYCVIGLELYMEEFCPFAVYDSLGLRPSVYKHKNAESITLSYREWRSELARYQAALESSKLDSSGHSDESKDEPKAFYKIHSKTITPAMFRKECDRFVERISHKQKALEILKEQHNAFIVLKIHSYLNKKDTLALNLSPKVSQVCARLGIRIVMQVEILG</sequence>
<proteinExistence type="predicted"/>
<gene>
    <name evidence="1" type="ORF">F4V45_01935</name>
</gene>
<dbReference type="Proteomes" id="UP000323707">
    <property type="component" value="Unassembled WGS sequence"/>
</dbReference>
<organism evidence="1 2">
    <name type="scientific">Helicobacter canis</name>
    <dbReference type="NCBI Taxonomy" id="29419"/>
    <lineage>
        <taxon>Bacteria</taxon>
        <taxon>Pseudomonadati</taxon>
        <taxon>Campylobacterota</taxon>
        <taxon>Epsilonproteobacteria</taxon>
        <taxon>Campylobacterales</taxon>
        <taxon>Helicobacteraceae</taxon>
        <taxon>Helicobacter</taxon>
    </lineage>
</organism>
<evidence type="ECO:0000313" key="2">
    <source>
        <dbReference type="Proteomes" id="UP000323707"/>
    </source>
</evidence>
<dbReference type="AlphaFoldDB" id="A0A5M9QT33"/>
<protein>
    <submittedName>
        <fullName evidence="1">Uncharacterized protein</fullName>
    </submittedName>
</protein>
<comment type="caution">
    <text evidence="1">The sequence shown here is derived from an EMBL/GenBank/DDBJ whole genome shotgun (WGS) entry which is preliminary data.</text>
</comment>
<accession>A0A5M9QT33</accession>
<reference evidence="1 2" key="1">
    <citation type="submission" date="2019-09" db="EMBL/GenBank/DDBJ databases">
        <title>Draft genome sequence of various Type strains from the CCUG.</title>
        <authorList>
            <person name="Pineiro-Iglesias B."/>
            <person name="Tunovic T."/>
            <person name="Unosson C."/>
            <person name="Inganas E."/>
            <person name="Ohlen M."/>
            <person name="Cardew S."/>
            <person name="Jensie-Markopoulos S."/>
            <person name="Salva-Serra F."/>
            <person name="Jaen-Luchoro D."/>
            <person name="Karlsson R."/>
            <person name="Svensson-Stadler L."/>
            <person name="Chun J."/>
            <person name="Moore E."/>
        </authorList>
    </citation>
    <scope>NUCLEOTIDE SEQUENCE [LARGE SCALE GENOMIC DNA]</scope>
    <source>
        <strain evidence="1 2">CCUG 32756T</strain>
    </source>
</reference>
<evidence type="ECO:0000313" key="1">
    <source>
        <dbReference type="EMBL" id="KAA8710696.1"/>
    </source>
</evidence>
<dbReference type="RefSeq" id="WP_150336816.1">
    <property type="nucleotide sequence ID" value="NZ_JAERIX010000026.1"/>
</dbReference>
<dbReference type="EMBL" id="VXKE01000006">
    <property type="protein sequence ID" value="KAA8710696.1"/>
    <property type="molecule type" value="Genomic_DNA"/>
</dbReference>
<name>A0A5M9QT33_9HELI</name>